<dbReference type="SUPFAM" id="SSF57938">
    <property type="entry name" value="DnaJ/Hsp40 cysteine-rich domain"/>
    <property type="match status" value="1"/>
</dbReference>
<protein>
    <submittedName>
        <fullName evidence="1">Uncharacterized protein</fullName>
    </submittedName>
</protein>
<evidence type="ECO:0000313" key="1">
    <source>
        <dbReference type="EMBL" id="AFZ12614.1"/>
    </source>
</evidence>
<name>K9VYK0_9CYAN</name>
<evidence type="ECO:0000313" key="2">
    <source>
        <dbReference type="Proteomes" id="UP000010472"/>
    </source>
</evidence>
<accession>K9VYK0</accession>
<keyword evidence="2" id="KW-1185">Reference proteome</keyword>
<dbReference type="InterPro" id="IPR036410">
    <property type="entry name" value="HSP_DnaJ_Cys-rich_dom_sf"/>
</dbReference>
<dbReference type="HOGENOM" id="CLU_2860164_0_0_3"/>
<dbReference type="EMBL" id="CP003620">
    <property type="protein sequence ID" value="AFZ12614.1"/>
    <property type="molecule type" value="Genomic_DNA"/>
</dbReference>
<dbReference type="KEGG" id="cep:Cri9333_1729"/>
<gene>
    <name evidence="1" type="ORF">Cri9333_1729</name>
</gene>
<reference evidence="1 2" key="1">
    <citation type="submission" date="2012-06" db="EMBL/GenBank/DDBJ databases">
        <title>Finished chromosome of genome of Crinalium epipsammum PCC 9333.</title>
        <authorList>
            <consortium name="US DOE Joint Genome Institute"/>
            <person name="Gugger M."/>
            <person name="Coursin T."/>
            <person name="Rippka R."/>
            <person name="Tandeau De Marsac N."/>
            <person name="Huntemann M."/>
            <person name="Wei C.-L."/>
            <person name="Han J."/>
            <person name="Detter J.C."/>
            <person name="Han C."/>
            <person name="Tapia R."/>
            <person name="Davenport K."/>
            <person name="Daligault H."/>
            <person name="Erkkila T."/>
            <person name="Gu W."/>
            <person name="Munk A.C.C."/>
            <person name="Teshima H."/>
            <person name="Xu Y."/>
            <person name="Chain P."/>
            <person name="Chen A."/>
            <person name="Krypides N."/>
            <person name="Mavromatis K."/>
            <person name="Markowitz V."/>
            <person name="Szeto E."/>
            <person name="Ivanova N."/>
            <person name="Mikhailova N."/>
            <person name="Ovchinnikova G."/>
            <person name="Pagani I."/>
            <person name="Pati A."/>
            <person name="Goodwin L."/>
            <person name="Peters L."/>
            <person name="Pitluck S."/>
            <person name="Woyke T."/>
            <person name="Kerfeld C."/>
        </authorList>
    </citation>
    <scope>NUCLEOTIDE SEQUENCE [LARGE SCALE GENOMIC DNA]</scope>
    <source>
        <strain evidence="1 2">PCC 9333</strain>
    </source>
</reference>
<organism evidence="1 2">
    <name type="scientific">Crinalium epipsammum PCC 9333</name>
    <dbReference type="NCBI Taxonomy" id="1173022"/>
    <lineage>
        <taxon>Bacteria</taxon>
        <taxon>Bacillati</taxon>
        <taxon>Cyanobacteriota</taxon>
        <taxon>Cyanophyceae</taxon>
        <taxon>Gomontiellales</taxon>
        <taxon>Gomontiellaceae</taxon>
        <taxon>Crinalium</taxon>
    </lineage>
</organism>
<sequence>MAQEKRLMKLNMNMKNKRIIEKCPSCDGTGKATTMYSLFDDADCQECEGVGERVRWVEATDETT</sequence>
<dbReference type="STRING" id="1173022.Cri9333_1729"/>
<dbReference type="AlphaFoldDB" id="K9VYK0"/>
<proteinExistence type="predicted"/>
<dbReference type="Gene3D" id="6.20.20.10">
    <property type="match status" value="1"/>
</dbReference>
<dbReference type="Proteomes" id="UP000010472">
    <property type="component" value="Chromosome"/>
</dbReference>